<proteinExistence type="predicted"/>
<feature type="region of interest" description="Disordered" evidence="1">
    <location>
        <begin position="1"/>
        <end position="60"/>
    </location>
</feature>
<evidence type="ECO:0000313" key="3">
    <source>
        <dbReference type="Proteomes" id="UP001642406"/>
    </source>
</evidence>
<evidence type="ECO:0000256" key="1">
    <source>
        <dbReference type="SAM" id="MobiDB-lite"/>
    </source>
</evidence>
<feature type="compositionally biased region" description="Polar residues" evidence="1">
    <location>
        <begin position="253"/>
        <end position="270"/>
    </location>
</feature>
<comment type="caution">
    <text evidence="2">The sequence shown here is derived from an EMBL/GenBank/DDBJ whole genome shotgun (WGS) entry which is preliminary data.</text>
</comment>
<evidence type="ECO:0000313" key="2">
    <source>
        <dbReference type="EMBL" id="CAK7220749.1"/>
    </source>
</evidence>
<feature type="compositionally biased region" description="Polar residues" evidence="1">
    <location>
        <begin position="124"/>
        <end position="143"/>
    </location>
</feature>
<name>A0ABP0BMA6_9PEZI</name>
<keyword evidence="3" id="KW-1185">Reference proteome</keyword>
<dbReference type="EMBL" id="CAWUHC010000032">
    <property type="protein sequence ID" value="CAK7220749.1"/>
    <property type="molecule type" value="Genomic_DNA"/>
</dbReference>
<organism evidence="2 3">
    <name type="scientific">Sporothrix bragantina</name>
    <dbReference type="NCBI Taxonomy" id="671064"/>
    <lineage>
        <taxon>Eukaryota</taxon>
        <taxon>Fungi</taxon>
        <taxon>Dikarya</taxon>
        <taxon>Ascomycota</taxon>
        <taxon>Pezizomycotina</taxon>
        <taxon>Sordariomycetes</taxon>
        <taxon>Sordariomycetidae</taxon>
        <taxon>Ophiostomatales</taxon>
        <taxon>Ophiostomataceae</taxon>
        <taxon>Sporothrix</taxon>
    </lineage>
</organism>
<gene>
    <name evidence="2" type="ORF">SBRCBS47491_004292</name>
</gene>
<feature type="compositionally biased region" description="Gly residues" evidence="1">
    <location>
        <begin position="229"/>
        <end position="242"/>
    </location>
</feature>
<dbReference type="Proteomes" id="UP001642406">
    <property type="component" value="Unassembled WGS sequence"/>
</dbReference>
<feature type="compositionally biased region" description="Low complexity" evidence="1">
    <location>
        <begin position="31"/>
        <end position="50"/>
    </location>
</feature>
<protein>
    <submittedName>
        <fullName evidence="2">Uncharacterized protein</fullName>
    </submittedName>
</protein>
<feature type="compositionally biased region" description="Polar residues" evidence="1">
    <location>
        <begin position="12"/>
        <end position="30"/>
    </location>
</feature>
<feature type="region of interest" description="Disordered" evidence="1">
    <location>
        <begin position="120"/>
        <end position="181"/>
    </location>
</feature>
<accession>A0ABP0BMA6</accession>
<feature type="region of interest" description="Disordered" evidence="1">
    <location>
        <begin position="216"/>
        <end position="272"/>
    </location>
</feature>
<feature type="compositionally biased region" description="Low complexity" evidence="1">
    <location>
        <begin position="216"/>
        <end position="225"/>
    </location>
</feature>
<reference evidence="2 3" key="1">
    <citation type="submission" date="2024-01" db="EMBL/GenBank/DDBJ databases">
        <authorList>
            <person name="Allen C."/>
            <person name="Tagirdzhanova G."/>
        </authorList>
    </citation>
    <scope>NUCLEOTIDE SEQUENCE [LARGE SCALE GENOMIC DNA]</scope>
</reference>
<sequence>MLPTASAPRYNGSGSASSVQTTATKSSGVRSRNNSAGTSSSSSGPRSQTPLELDRGLTESPADFRVARKAEVTSAHTITIYPELDRYRDIDIMPSTSDGYGQTHPDILFRLATEGLPAPPTPYYSGTNSLTSGMSGSPSTRWSESPGPGPYSRDTTPTSMSSHSPGLMASVRMPSAPRMRQPVRVRTGSFGKDSMSGSGAAPSVGPTQTLAAIRESLNSSSSSSNGTGPAAGTGHEGYGKLGSGRRRSSSVSTFLRGTGSSQESLSSPQFQDPFLRDRLSPVVIAGGEVIENQNNGYDLSQTTSNTSTSTSANANASVSANLGAHLFNVSDRLIEPKFVFHGQLLYVRRIKVTLCRRL</sequence>
<feature type="compositionally biased region" description="Polar residues" evidence="1">
    <location>
        <begin position="153"/>
        <end position="164"/>
    </location>
</feature>